<evidence type="ECO:0000313" key="3">
    <source>
        <dbReference type="Proteomes" id="UP000035760"/>
    </source>
</evidence>
<sequence length="225" mass="24927">MLRLIQSGSLVPNHFNDDMAFNLASVMPSAIPAIWRPRLALLLIIACFAVPLATAWLLVGHWRPTGSVQHGELLDPARPVELRLVLPEGKPSDGAGLRGRWVLAYVGSAAACDQRCRTGLYDIRQVRLALGKDMSRVQTLLLLNGQPEVEFRRWLGAEHPTMTVGVAGPVTQTALLDAFRQPGQVGDWIYVLDPLGNLLMRYKIDVEPRGLLKDLQRLLKWSKIG</sequence>
<proteinExistence type="predicted"/>
<protein>
    <recommendedName>
        <fullName evidence="4">Transmembrane protein</fullName>
    </recommendedName>
</protein>
<dbReference type="SUPFAM" id="SSF52833">
    <property type="entry name" value="Thioredoxin-like"/>
    <property type="match status" value="1"/>
</dbReference>
<organism evidence="2 3">
    <name type="scientific">Candidatus Competibacter denitrificans Run_A_D11</name>
    <dbReference type="NCBI Taxonomy" id="1400863"/>
    <lineage>
        <taxon>Bacteria</taxon>
        <taxon>Pseudomonadati</taxon>
        <taxon>Pseudomonadota</taxon>
        <taxon>Gammaproteobacteria</taxon>
        <taxon>Candidatus Competibacteraceae</taxon>
        <taxon>Candidatus Competibacter</taxon>
    </lineage>
</organism>
<name>W6MBG1_9GAMM</name>
<dbReference type="EMBL" id="CBTJ020000020">
    <property type="protein sequence ID" value="CDI01278.1"/>
    <property type="molecule type" value="Genomic_DNA"/>
</dbReference>
<dbReference type="AlphaFoldDB" id="W6MBG1"/>
<keyword evidence="1" id="KW-1133">Transmembrane helix</keyword>
<dbReference type="Proteomes" id="UP000035760">
    <property type="component" value="Unassembled WGS sequence"/>
</dbReference>
<dbReference type="STRING" id="1400863.BN873_150066"/>
<reference evidence="2" key="1">
    <citation type="submission" date="2013-07" db="EMBL/GenBank/DDBJ databases">
        <authorList>
            <person name="McIlroy S."/>
        </authorList>
    </citation>
    <scope>NUCLEOTIDE SEQUENCE [LARGE SCALE GENOMIC DNA]</scope>
    <source>
        <strain evidence="2">Run_A_D11</strain>
    </source>
</reference>
<keyword evidence="1" id="KW-0472">Membrane</keyword>
<dbReference type="InterPro" id="IPR036249">
    <property type="entry name" value="Thioredoxin-like_sf"/>
</dbReference>
<gene>
    <name evidence="2" type="ORF">BN873_150066</name>
</gene>
<keyword evidence="3" id="KW-1185">Reference proteome</keyword>
<reference evidence="2" key="2">
    <citation type="submission" date="2014-03" db="EMBL/GenBank/DDBJ databases">
        <title>Candidatus Competibacter-lineage genomes retrieved from metagenomes reveal functional metabolic diversity.</title>
        <authorList>
            <person name="McIlroy S.J."/>
            <person name="Albertsen M."/>
            <person name="Andresen E.K."/>
            <person name="Saunders A.M."/>
            <person name="Kristiansen R."/>
            <person name="Stokholm-Bjerregaard M."/>
            <person name="Nielsen K.L."/>
            <person name="Nielsen P.H."/>
        </authorList>
    </citation>
    <scope>NUCLEOTIDE SEQUENCE</scope>
    <source>
        <strain evidence="2">Run_A_D11</strain>
    </source>
</reference>
<evidence type="ECO:0000313" key="2">
    <source>
        <dbReference type="EMBL" id="CDI01278.1"/>
    </source>
</evidence>
<comment type="caution">
    <text evidence="2">The sequence shown here is derived from an EMBL/GenBank/DDBJ whole genome shotgun (WGS) entry which is preliminary data.</text>
</comment>
<accession>W6MBG1</accession>
<evidence type="ECO:0000256" key="1">
    <source>
        <dbReference type="SAM" id="Phobius"/>
    </source>
</evidence>
<keyword evidence="1" id="KW-0812">Transmembrane</keyword>
<evidence type="ECO:0008006" key="4">
    <source>
        <dbReference type="Google" id="ProtNLM"/>
    </source>
</evidence>
<feature type="transmembrane region" description="Helical" evidence="1">
    <location>
        <begin position="39"/>
        <end position="59"/>
    </location>
</feature>